<dbReference type="AlphaFoldDB" id="A0A4R6Y043"/>
<evidence type="ECO:0000256" key="1">
    <source>
        <dbReference type="SAM" id="Phobius"/>
    </source>
</evidence>
<protein>
    <recommendedName>
        <fullName evidence="4">5-bromo-4-chloroindolyl phosphate hydrolysis protein</fullName>
    </recommendedName>
</protein>
<comment type="caution">
    <text evidence="2">The sequence shown here is derived from an EMBL/GenBank/DDBJ whole genome shotgun (WGS) entry which is preliminary data.</text>
</comment>
<evidence type="ECO:0000313" key="3">
    <source>
        <dbReference type="Proteomes" id="UP000295724"/>
    </source>
</evidence>
<gene>
    <name evidence="2" type="ORF">C8D91_0324</name>
</gene>
<keyword evidence="3" id="KW-1185">Reference proteome</keyword>
<name>A0A4R6Y043_9GAMM</name>
<dbReference type="OrthoDB" id="8479944at2"/>
<sequence>MKNLAFTAVILSFLAGSYLASLDERLMNWTYFIPVMLVGFVGAFLYKKEANAAAKHGDVLKNNKKILIDSLDNVLQNLEALNGRKEQVPTYEMRFEIDKLFRDDLINFADARDSMKHLFGIQAFADIMSSFAAGERYINRVWSASTDGYVDEVMMYVEKSLYQFKHAKAEFDEAMSQV</sequence>
<feature type="transmembrane region" description="Helical" evidence="1">
    <location>
        <begin position="29"/>
        <end position="46"/>
    </location>
</feature>
<keyword evidence="1" id="KW-1133">Transmembrane helix</keyword>
<evidence type="ECO:0008006" key="4">
    <source>
        <dbReference type="Google" id="ProtNLM"/>
    </source>
</evidence>
<reference evidence="2 3" key="1">
    <citation type="submission" date="2019-03" db="EMBL/GenBank/DDBJ databases">
        <title>Genomic Encyclopedia of Type Strains, Phase IV (KMG-IV): sequencing the most valuable type-strain genomes for metagenomic binning, comparative biology and taxonomic classification.</title>
        <authorList>
            <person name="Goeker M."/>
        </authorList>
    </citation>
    <scope>NUCLEOTIDE SEQUENCE [LARGE SCALE GENOMIC DNA]</scope>
    <source>
        <strain evidence="2 3">DSM 25488</strain>
    </source>
</reference>
<dbReference type="Proteomes" id="UP000295724">
    <property type="component" value="Unassembled WGS sequence"/>
</dbReference>
<proteinExistence type="predicted"/>
<evidence type="ECO:0000313" key="2">
    <source>
        <dbReference type="EMBL" id="TDR23463.1"/>
    </source>
</evidence>
<dbReference type="EMBL" id="SNZB01000001">
    <property type="protein sequence ID" value="TDR23463.1"/>
    <property type="molecule type" value="Genomic_DNA"/>
</dbReference>
<organism evidence="2 3">
    <name type="scientific">Marinicella litoralis</name>
    <dbReference type="NCBI Taxonomy" id="644220"/>
    <lineage>
        <taxon>Bacteria</taxon>
        <taxon>Pseudomonadati</taxon>
        <taxon>Pseudomonadota</taxon>
        <taxon>Gammaproteobacteria</taxon>
        <taxon>Lysobacterales</taxon>
        <taxon>Marinicellaceae</taxon>
        <taxon>Marinicella</taxon>
    </lineage>
</organism>
<keyword evidence="1" id="KW-0812">Transmembrane</keyword>
<dbReference type="RefSeq" id="WP_099017896.1">
    <property type="nucleotide sequence ID" value="NZ_NIHB01000001.1"/>
</dbReference>
<keyword evidence="1" id="KW-0472">Membrane</keyword>
<accession>A0A4R6Y043</accession>